<evidence type="ECO:0000256" key="1">
    <source>
        <dbReference type="SAM" id="MobiDB-lite"/>
    </source>
</evidence>
<accession>A0AAN9Q3U3</accession>
<name>A0AAN9Q3U3_CLITE</name>
<organism evidence="2 3">
    <name type="scientific">Clitoria ternatea</name>
    <name type="common">Butterfly pea</name>
    <dbReference type="NCBI Taxonomy" id="43366"/>
    <lineage>
        <taxon>Eukaryota</taxon>
        <taxon>Viridiplantae</taxon>
        <taxon>Streptophyta</taxon>
        <taxon>Embryophyta</taxon>
        <taxon>Tracheophyta</taxon>
        <taxon>Spermatophyta</taxon>
        <taxon>Magnoliopsida</taxon>
        <taxon>eudicotyledons</taxon>
        <taxon>Gunneridae</taxon>
        <taxon>Pentapetalae</taxon>
        <taxon>rosids</taxon>
        <taxon>fabids</taxon>
        <taxon>Fabales</taxon>
        <taxon>Fabaceae</taxon>
        <taxon>Papilionoideae</taxon>
        <taxon>50 kb inversion clade</taxon>
        <taxon>NPAAA clade</taxon>
        <taxon>indigoferoid/millettioid clade</taxon>
        <taxon>Phaseoleae</taxon>
        <taxon>Clitoria</taxon>
    </lineage>
</organism>
<sequence length="316" mass="36424">MAKAKRVIGEWEVGIEMKVSMRRLIRRKASKRRKVSENHKECGGILFFERKGKLLGIDLSKQKSLRWDLKEHSSPSPPPCTAHTPIPRDSSRDCRVCPVYRSFAVDDKFFIIYDDPSCRFLLYCFNSSLKKWQKLPTHGYPDGVGRFCYFWYPSDCCSELWLPEYGLSLALEIRYQPFLYDNSYVFFQAVAIIYSQGGNAPALPREKQLLDEVFSGMFPDVPDPDCSVEATTHFLDLGKMDDQTKRICAVVSAYNCGQTYLFISIFDVQMGDPRPPNLLNVSVVKKLVYKLGDEEEFSKLCFEKELGRNNQNMKMC</sequence>
<gene>
    <name evidence="2" type="ORF">RJT34_04898</name>
</gene>
<protein>
    <submittedName>
        <fullName evidence="2">Uncharacterized protein</fullName>
    </submittedName>
</protein>
<evidence type="ECO:0000313" key="3">
    <source>
        <dbReference type="Proteomes" id="UP001359559"/>
    </source>
</evidence>
<keyword evidence="3" id="KW-1185">Reference proteome</keyword>
<evidence type="ECO:0000313" key="2">
    <source>
        <dbReference type="EMBL" id="KAK7320164.1"/>
    </source>
</evidence>
<dbReference type="EMBL" id="JAYKXN010000001">
    <property type="protein sequence ID" value="KAK7320164.1"/>
    <property type="molecule type" value="Genomic_DNA"/>
</dbReference>
<reference evidence="2 3" key="1">
    <citation type="submission" date="2024-01" db="EMBL/GenBank/DDBJ databases">
        <title>The genomes of 5 underutilized Papilionoideae crops provide insights into root nodulation and disease resistance.</title>
        <authorList>
            <person name="Yuan L."/>
        </authorList>
    </citation>
    <scope>NUCLEOTIDE SEQUENCE [LARGE SCALE GENOMIC DNA]</scope>
    <source>
        <strain evidence="2">LY-2023</strain>
        <tissue evidence="2">Leaf</tissue>
    </source>
</reference>
<comment type="caution">
    <text evidence="2">The sequence shown here is derived from an EMBL/GenBank/DDBJ whole genome shotgun (WGS) entry which is preliminary data.</text>
</comment>
<feature type="region of interest" description="Disordered" evidence="1">
    <location>
        <begin position="69"/>
        <end position="90"/>
    </location>
</feature>
<proteinExistence type="predicted"/>
<dbReference type="Proteomes" id="UP001359559">
    <property type="component" value="Unassembled WGS sequence"/>
</dbReference>
<dbReference type="AlphaFoldDB" id="A0AAN9Q3U3"/>